<dbReference type="InParanoid" id="A0A1V8STJ7"/>
<evidence type="ECO:0000256" key="1">
    <source>
        <dbReference type="SAM" id="MobiDB-lite"/>
    </source>
</evidence>
<sequence>MPVDGGTITLPTVLSAISGALTTTVRITEKVFEILAVGEQSRSLLATIGQVNGQLETARTLRRQRSSLLSASEKSNIDRTFVQTDVALQQVAKLVERARVDQEVNGGKLGHHTRMLFVLKDSPGILGIAAQQLNTTVVILYTLRATPSSSCVVTCNGSRVLERRPPPSYEESQLISSARRRNLRKRASIMANDLDNITAHEMPAENERRYVMETPEMAFDRLSITSSLFDVPSRTPPSQPPVMGRARSRRWLETQSGGSSEV</sequence>
<feature type="region of interest" description="Disordered" evidence="1">
    <location>
        <begin position="229"/>
        <end position="262"/>
    </location>
</feature>
<dbReference type="OrthoDB" id="3800389at2759"/>
<gene>
    <name evidence="2" type="ORF">B0A48_12042</name>
</gene>
<protein>
    <submittedName>
        <fullName evidence="2">Uncharacterized protein</fullName>
    </submittedName>
</protein>
<keyword evidence="3" id="KW-1185">Reference proteome</keyword>
<comment type="caution">
    <text evidence="2">The sequence shown here is derived from an EMBL/GenBank/DDBJ whole genome shotgun (WGS) entry which is preliminary data.</text>
</comment>
<dbReference type="Proteomes" id="UP000192596">
    <property type="component" value="Unassembled WGS sequence"/>
</dbReference>
<organism evidence="2 3">
    <name type="scientific">Cryoendolithus antarcticus</name>
    <dbReference type="NCBI Taxonomy" id="1507870"/>
    <lineage>
        <taxon>Eukaryota</taxon>
        <taxon>Fungi</taxon>
        <taxon>Dikarya</taxon>
        <taxon>Ascomycota</taxon>
        <taxon>Pezizomycotina</taxon>
        <taxon>Dothideomycetes</taxon>
        <taxon>Dothideomycetidae</taxon>
        <taxon>Cladosporiales</taxon>
        <taxon>Cladosporiaceae</taxon>
        <taxon>Cryoendolithus</taxon>
    </lineage>
</organism>
<proteinExistence type="predicted"/>
<accession>A0A1V8STJ7</accession>
<feature type="compositionally biased region" description="Polar residues" evidence="1">
    <location>
        <begin position="253"/>
        <end position="262"/>
    </location>
</feature>
<evidence type="ECO:0000313" key="2">
    <source>
        <dbReference type="EMBL" id="OQO02515.1"/>
    </source>
</evidence>
<dbReference type="EMBL" id="NAJO01000027">
    <property type="protein sequence ID" value="OQO02515.1"/>
    <property type="molecule type" value="Genomic_DNA"/>
</dbReference>
<reference evidence="3" key="1">
    <citation type="submission" date="2017-03" db="EMBL/GenBank/DDBJ databases">
        <title>Genomes of endolithic fungi from Antarctica.</title>
        <authorList>
            <person name="Coleine C."/>
            <person name="Masonjones S."/>
            <person name="Stajich J.E."/>
        </authorList>
    </citation>
    <scope>NUCLEOTIDE SEQUENCE [LARGE SCALE GENOMIC DNA]</scope>
    <source>
        <strain evidence="3">CCFEE 5527</strain>
    </source>
</reference>
<name>A0A1V8STJ7_9PEZI</name>
<dbReference type="AlphaFoldDB" id="A0A1V8STJ7"/>
<evidence type="ECO:0000313" key="3">
    <source>
        <dbReference type="Proteomes" id="UP000192596"/>
    </source>
</evidence>
<dbReference type="STRING" id="1507870.A0A1V8STJ7"/>